<accession>A0A150H3K7</accession>
<feature type="region of interest" description="Disordered" evidence="1">
    <location>
        <begin position="239"/>
        <end position="260"/>
    </location>
</feature>
<dbReference type="OrthoDB" id="544754at2759"/>
<dbReference type="AlphaFoldDB" id="A0A150H3K7"/>
<name>A0A150H3K7_GONPE</name>
<evidence type="ECO:0000313" key="2">
    <source>
        <dbReference type="EMBL" id="KXZ56651.1"/>
    </source>
</evidence>
<dbReference type="EMBL" id="LSYV01000002">
    <property type="protein sequence ID" value="KXZ56651.1"/>
    <property type="molecule type" value="Genomic_DNA"/>
</dbReference>
<organism evidence="2 3">
    <name type="scientific">Gonium pectorale</name>
    <name type="common">Green alga</name>
    <dbReference type="NCBI Taxonomy" id="33097"/>
    <lineage>
        <taxon>Eukaryota</taxon>
        <taxon>Viridiplantae</taxon>
        <taxon>Chlorophyta</taxon>
        <taxon>core chlorophytes</taxon>
        <taxon>Chlorophyceae</taxon>
        <taxon>CS clade</taxon>
        <taxon>Chlamydomonadales</taxon>
        <taxon>Volvocaceae</taxon>
        <taxon>Gonium</taxon>
    </lineage>
</organism>
<dbReference type="Proteomes" id="UP000075714">
    <property type="component" value="Unassembled WGS sequence"/>
</dbReference>
<evidence type="ECO:0000313" key="3">
    <source>
        <dbReference type="Proteomes" id="UP000075714"/>
    </source>
</evidence>
<sequence>MDGEGFQRENFKLREQEYRYYAEANRDKLPRVPDLADNAGGLSNPTYFNFVWYCLWKVVYKRVLLPEEREQFARECAAEFLARVWTGDHPQRKAALATGGATPQELILTRVLPFLDFLKAGGYLCHYQVVMGSHPGGWPADWMVREPVIVYAEPEGVGADAAAAMTSAAASGGQALPPPQAPCVLPGEILFQLKLHQPADILGSVALRSEEGGSWPHTLSSCLSMLLMEPPLQGCGTGETCDGEATARGPGADPGDPRGDACESVLPESKQPRVVVECDEYFYADRWQGPKSLRDRLLLLLGDPLEQVGVDFVPSTLVQNWRFRSEA</sequence>
<reference evidence="3" key="1">
    <citation type="journal article" date="2016" name="Nat. Commun.">
        <title>The Gonium pectorale genome demonstrates co-option of cell cycle regulation during the evolution of multicellularity.</title>
        <authorList>
            <person name="Hanschen E.R."/>
            <person name="Marriage T.N."/>
            <person name="Ferris P.J."/>
            <person name="Hamaji T."/>
            <person name="Toyoda A."/>
            <person name="Fujiyama A."/>
            <person name="Neme R."/>
            <person name="Noguchi H."/>
            <person name="Minakuchi Y."/>
            <person name="Suzuki M."/>
            <person name="Kawai-Toyooka H."/>
            <person name="Smith D.R."/>
            <person name="Sparks H."/>
            <person name="Anderson J."/>
            <person name="Bakaric R."/>
            <person name="Luria V."/>
            <person name="Karger A."/>
            <person name="Kirschner M.W."/>
            <person name="Durand P.M."/>
            <person name="Michod R.E."/>
            <person name="Nozaki H."/>
            <person name="Olson B.J."/>
        </authorList>
    </citation>
    <scope>NUCLEOTIDE SEQUENCE [LARGE SCALE GENOMIC DNA]</scope>
    <source>
        <strain evidence="3">NIES-2863</strain>
    </source>
</reference>
<evidence type="ECO:0000256" key="1">
    <source>
        <dbReference type="SAM" id="MobiDB-lite"/>
    </source>
</evidence>
<keyword evidence="3" id="KW-1185">Reference proteome</keyword>
<gene>
    <name evidence="2" type="ORF">GPECTOR_1g587</name>
</gene>
<comment type="caution">
    <text evidence="2">The sequence shown here is derived from an EMBL/GenBank/DDBJ whole genome shotgun (WGS) entry which is preliminary data.</text>
</comment>
<protein>
    <submittedName>
        <fullName evidence="2">Uncharacterized protein</fullName>
    </submittedName>
</protein>
<proteinExistence type="predicted"/>